<evidence type="ECO:0000256" key="1">
    <source>
        <dbReference type="SAM" id="MobiDB-lite"/>
    </source>
</evidence>
<feature type="compositionally biased region" description="Low complexity" evidence="1">
    <location>
        <begin position="79"/>
        <end position="94"/>
    </location>
</feature>
<dbReference type="EMBL" id="CP136958">
    <property type="protein sequence ID" value="WOT02752.1"/>
    <property type="molecule type" value="Genomic_DNA"/>
</dbReference>
<dbReference type="Proteomes" id="UP000234560">
    <property type="component" value="Chromosome"/>
</dbReference>
<protein>
    <submittedName>
        <fullName evidence="2">Uncharacterized protein</fullName>
    </submittedName>
</protein>
<accession>A0AAF1BWU7</accession>
<proteinExistence type="predicted"/>
<dbReference type="AlphaFoldDB" id="A0AAF1BWU7"/>
<feature type="region of interest" description="Disordered" evidence="1">
    <location>
        <begin position="79"/>
        <end position="105"/>
    </location>
</feature>
<name>A0AAF1BWU7_9CORY</name>
<gene>
    <name evidence="2" type="ORF">CYJ47_02970</name>
</gene>
<dbReference type="KEGG" id="cpyr:CYJ47_02970"/>
<evidence type="ECO:0000313" key="3">
    <source>
        <dbReference type="Proteomes" id="UP000234560"/>
    </source>
</evidence>
<reference evidence="2" key="1">
    <citation type="submission" date="2017-12" db="EMBL/GenBank/DDBJ databases">
        <authorList>
            <person name="Thomas-White K."/>
            <person name="Wolfe A.J."/>
        </authorList>
    </citation>
    <scope>NUCLEOTIDE SEQUENCE</scope>
    <source>
        <strain evidence="2">UMB0763</strain>
    </source>
</reference>
<sequence length="121" mass="12861">MANQVTTVVPMPANAGGGFIVVGVDPSTMEIVGTGINADWLYRRLRRTVDASLDVVQWAMSGIRVLVVRVGVAGSPVGTRTVTSRSQRVRSTAANGGGTTAPTCRRVSFGRRRWSECGARQ</sequence>
<dbReference type="InterPro" id="IPR038461">
    <property type="entry name" value="Schlafen_AlbA_2_dom_sf"/>
</dbReference>
<dbReference type="RefSeq" id="WP_101679520.1">
    <property type="nucleotide sequence ID" value="NZ_CP136958.1"/>
</dbReference>
<organism evidence="2 3">
    <name type="scientific">Corynebacterium pyruviciproducens</name>
    <dbReference type="NCBI Taxonomy" id="598660"/>
    <lineage>
        <taxon>Bacteria</taxon>
        <taxon>Bacillati</taxon>
        <taxon>Actinomycetota</taxon>
        <taxon>Actinomycetes</taxon>
        <taxon>Mycobacteriales</taxon>
        <taxon>Corynebacteriaceae</taxon>
        <taxon>Corynebacterium</taxon>
    </lineage>
</organism>
<dbReference type="Gene3D" id="3.30.950.30">
    <property type="entry name" value="Schlafen, AAA domain"/>
    <property type="match status" value="1"/>
</dbReference>
<reference evidence="2" key="2">
    <citation type="submission" date="2023-10" db="EMBL/GenBank/DDBJ databases">
        <authorList>
            <person name="Choi B."/>
        </authorList>
    </citation>
    <scope>NUCLEOTIDE SEQUENCE</scope>
    <source>
        <strain evidence="2">UMB0763</strain>
    </source>
</reference>
<evidence type="ECO:0000313" key="2">
    <source>
        <dbReference type="EMBL" id="WOT02752.1"/>
    </source>
</evidence>